<reference evidence="5" key="1">
    <citation type="journal article" date="2015" name="Proc. Natl. Acad. Sci. U.S.A.">
        <title>Genome sequence of the Asian Tiger mosquito, Aedes albopictus, reveals insights into its biology, genetics, and evolution.</title>
        <authorList>
            <person name="Chen X.G."/>
            <person name="Jiang X."/>
            <person name="Gu J."/>
            <person name="Xu M."/>
            <person name="Wu Y."/>
            <person name="Deng Y."/>
            <person name="Zhang C."/>
            <person name="Bonizzoni M."/>
            <person name="Dermauw W."/>
            <person name="Vontas J."/>
            <person name="Armbruster P."/>
            <person name="Huang X."/>
            <person name="Yang Y."/>
            <person name="Zhang H."/>
            <person name="He W."/>
            <person name="Peng H."/>
            <person name="Liu Y."/>
            <person name="Wu K."/>
            <person name="Chen J."/>
            <person name="Lirakis M."/>
            <person name="Topalis P."/>
            <person name="Van Leeuwen T."/>
            <person name="Hall A.B."/>
            <person name="Jiang X."/>
            <person name="Thorpe C."/>
            <person name="Mueller R.L."/>
            <person name="Sun C."/>
            <person name="Waterhouse R.M."/>
            <person name="Yan G."/>
            <person name="Tu Z.J."/>
            <person name="Fang X."/>
            <person name="James A.A."/>
        </authorList>
    </citation>
    <scope>NUCLEOTIDE SEQUENCE [LARGE SCALE GENOMIC DNA]</scope>
    <source>
        <strain evidence="5">Foshan</strain>
    </source>
</reference>
<keyword evidence="5" id="KW-1185">Reference proteome</keyword>
<dbReference type="EnsemblMetazoa" id="AALFPA23_021773.R32240">
    <property type="protein sequence ID" value="AALFPA23_021773.P32240"/>
    <property type="gene ID" value="AALFPA23_021773"/>
</dbReference>
<accession>A0ABM1ZUJ1</accession>
<organism evidence="4 5">
    <name type="scientific">Aedes albopictus</name>
    <name type="common">Asian tiger mosquito</name>
    <name type="synonym">Stegomyia albopicta</name>
    <dbReference type="NCBI Taxonomy" id="7160"/>
    <lineage>
        <taxon>Eukaryota</taxon>
        <taxon>Metazoa</taxon>
        <taxon>Ecdysozoa</taxon>
        <taxon>Arthropoda</taxon>
        <taxon>Hexapoda</taxon>
        <taxon>Insecta</taxon>
        <taxon>Pterygota</taxon>
        <taxon>Neoptera</taxon>
        <taxon>Endopterygota</taxon>
        <taxon>Diptera</taxon>
        <taxon>Nematocera</taxon>
        <taxon>Culicoidea</taxon>
        <taxon>Culicidae</taxon>
        <taxon>Culicinae</taxon>
        <taxon>Aedini</taxon>
        <taxon>Aedes</taxon>
        <taxon>Stegomyia</taxon>
    </lineage>
</organism>
<dbReference type="PANTHER" id="PTHR22975">
    <property type="entry name" value="UBIQUITIN SPECIFIC PROTEINASE"/>
    <property type="match status" value="1"/>
</dbReference>
<evidence type="ECO:0000256" key="3">
    <source>
        <dbReference type="SAM" id="MobiDB-lite"/>
    </source>
</evidence>
<evidence type="ECO:0008006" key="6">
    <source>
        <dbReference type="Google" id="ProtNLM"/>
    </source>
</evidence>
<reference evidence="4" key="2">
    <citation type="submission" date="2025-05" db="UniProtKB">
        <authorList>
            <consortium name="EnsemblMetazoa"/>
        </authorList>
    </citation>
    <scope>IDENTIFICATION</scope>
    <source>
        <strain evidence="4">Foshan</strain>
    </source>
</reference>
<evidence type="ECO:0000256" key="2">
    <source>
        <dbReference type="ARBA" id="ARBA00022801"/>
    </source>
</evidence>
<dbReference type="RefSeq" id="XP_062701233.1">
    <property type="nucleotide sequence ID" value="XM_062845249.1"/>
</dbReference>
<protein>
    <recommendedName>
        <fullName evidence="6">USP domain-containing protein</fullName>
    </recommendedName>
</protein>
<sequence>MSSSSSGPPPNSVPLVLGGHHFNTTLGRQQQHQKHSQQPQQQQHQPPHHIVPGSLNVVAVAGLGNPLPPGAASFVPPSSMILPSSLSGEIGSVSGGNSGNNNNNGGNSGSSLSGLSGGCGANRNIVSSPIQAGSGPSKGLLNGPGKNNCFLNCAVQVLWHLDAFRRSFRQLQNHVCGGQDCIFCALKVCSSSRTFLLIVYQTPQ</sequence>
<dbReference type="InterPro" id="IPR052398">
    <property type="entry name" value="Ubiquitin_hydrolase_53/54"/>
</dbReference>
<keyword evidence="1" id="KW-0833">Ubl conjugation pathway</keyword>
<dbReference type="InterPro" id="IPR038765">
    <property type="entry name" value="Papain-like_cys_pep_sf"/>
</dbReference>
<dbReference type="Proteomes" id="UP000069940">
    <property type="component" value="Unassembled WGS sequence"/>
</dbReference>
<evidence type="ECO:0000313" key="4">
    <source>
        <dbReference type="EnsemblMetazoa" id="AALFPA23_021773.P32240"/>
    </source>
</evidence>
<keyword evidence="2" id="KW-0378">Hydrolase</keyword>
<dbReference type="PANTHER" id="PTHR22975:SF9">
    <property type="entry name" value="ECHINUS SPLICE FORM 3"/>
    <property type="match status" value="1"/>
</dbReference>
<feature type="region of interest" description="Disordered" evidence="3">
    <location>
        <begin position="26"/>
        <end position="51"/>
    </location>
</feature>
<dbReference type="GeneID" id="115267198"/>
<name>A0ABM1ZUJ1_AEDAL</name>
<proteinExistence type="predicted"/>
<dbReference type="Gene3D" id="3.90.70.10">
    <property type="entry name" value="Cysteine proteinases"/>
    <property type="match status" value="1"/>
</dbReference>
<evidence type="ECO:0000313" key="5">
    <source>
        <dbReference type="Proteomes" id="UP000069940"/>
    </source>
</evidence>
<dbReference type="SUPFAM" id="SSF54001">
    <property type="entry name" value="Cysteine proteinases"/>
    <property type="match status" value="1"/>
</dbReference>
<feature type="compositionally biased region" description="Low complexity" evidence="3">
    <location>
        <begin position="36"/>
        <end position="45"/>
    </location>
</feature>
<evidence type="ECO:0000256" key="1">
    <source>
        <dbReference type="ARBA" id="ARBA00022786"/>
    </source>
</evidence>
<feature type="region of interest" description="Disordered" evidence="3">
    <location>
        <begin position="1"/>
        <end position="20"/>
    </location>
</feature>